<evidence type="ECO:0000313" key="4">
    <source>
        <dbReference type="EMBL" id="MBS9477735.1"/>
    </source>
</evidence>
<sequence length="663" mass="73920">MSDAISKNSAKSASSFDEGFDGRAEIITAWNRGLAPDPALTVSAWADRYRFLSSRASSEAGRYRTDRTPYMRGVMDALSPGSSARRIVFMKAAQVGATEAGNNWIGYCIHQAPGPFLGVQPTTDLAKRLSQQRIEPLIDESPELRALILPSRSRDSGNTVLAKKFAGGQLVLTGANSAVGLRSMPARYVFLDEVDAYEGDVDGEGDPVALAVARTRTFGHRAKVFLVSTPTIKGLSRIEREFEASDQRRFFVPCPHCGMLQWLKFERLKWTSGEPSSAAYHCEGCDQPIAEHHKTAMLSAGEWRATATPADPHCVGFHISGLYSPVGWLGWADIAREWEAAQGDDAALKAAKNTLLGETWQERGEAPDWQRLYERREDFAPLVPGCGLILTAGADVQHDRIEVDIWAWGRRLTSALVEHIVLEGDTCREEVWGKLTALLGQTWRHENGARMRIARLAIDSGDGRNTAAVYSWVRRVGVGQALAIKGVEGFDRSTPVDGPTYVDVNEHGRTIRRGVKLWKVSVAVFKSETYRFLRLDRPTDEELAADTPFPDGFVHLPKSVTAEWVKQLVAEQLVTVRDRRGFSKLEWRQMRERNEALDCRVYARAAAWLLGIDRFDDAKFETLEEELRVAAEDEARPADQRGLTPTTAPVRRSDWLGRHDKWF</sequence>
<dbReference type="RefSeq" id="WP_213755579.1">
    <property type="nucleotide sequence ID" value="NZ_JAHCQH010000016.1"/>
</dbReference>
<dbReference type="InterPro" id="IPR008866">
    <property type="entry name" value="Phage_lambda_GpA-like"/>
</dbReference>
<reference evidence="4" key="1">
    <citation type="submission" date="2021-05" db="EMBL/GenBank/DDBJ databases">
        <authorList>
            <person name="Sun Q."/>
            <person name="Inoue M."/>
        </authorList>
    </citation>
    <scope>NUCLEOTIDE SEQUENCE</scope>
    <source>
        <strain evidence="4">VKM B-3255</strain>
    </source>
</reference>
<evidence type="ECO:0000259" key="3">
    <source>
        <dbReference type="Pfam" id="PF20454"/>
    </source>
</evidence>
<dbReference type="Pfam" id="PF05876">
    <property type="entry name" value="GpA_ATPase"/>
    <property type="match status" value="1"/>
</dbReference>
<dbReference type="Pfam" id="PF20454">
    <property type="entry name" value="GpA_nuclease"/>
    <property type="match status" value="1"/>
</dbReference>
<evidence type="ECO:0000259" key="2">
    <source>
        <dbReference type="Pfam" id="PF05876"/>
    </source>
</evidence>
<dbReference type="Gene3D" id="3.40.50.300">
    <property type="entry name" value="P-loop containing nucleotide triphosphate hydrolases"/>
    <property type="match status" value="1"/>
</dbReference>
<dbReference type="PANTHER" id="PTHR34413">
    <property type="entry name" value="PROPHAGE TAIL FIBER ASSEMBLY PROTEIN HOMOLOG TFAE-RELATED-RELATED"/>
    <property type="match status" value="1"/>
</dbReference>
<dbReference type="InterPro" id="IPR046454">
    <property type="entry name" value="GpA_endonuclease"/>
</dbReference>
<evidence type="ECO:0000256" key="1">
    <source>
        <dbReference type="SAM" id="MobiDB-lite"/>
    </source>
</evidence>
<feature type="domain" description="Terminase large subunit GpA endonuclease" evidence="3">
    <location>
        <begin position="315"/>
        <end position="614"/>
    </location>
</feature>
<dbReference type="PANTHER" id="PTHR34413:SF2">
    <property type="entry name" value="PROPHAGE TAIL FIBER ASSEMBLY PROTEIN HOMOLOG TFAE-RELATED"/>
    <property type="match status" value="1"/>
</dbReference>
<keyword evidence="5" id="KW-1185">Reference proteome</keyword>
<gene>
    <name evidence="4" type="ORF">KIP89_11500</name>
</gene>
<proteinExistence type="inferred from homology"/>
<comment type="caution">
    <text evidence="4">The sequence shown here is derived from an EMBL/GenBank/DDBJ whole genome shotgun (WGS) entry which is preliminary data.</text>
</comment>
<dbReference type="InterPro" id="IPR027417">
    <property type="entry name" value="P-loop_NTPase"/>
</dbReference>
<evidence type="ECO:0000313" key="5">
    <source>
        <dbReference type="Proteomes" id="UP001166585"/>
    </source>
</evidence>
<feature type="domain" description="Phage terminase large subunit GpA ATPase" evidence="2">
    <location>
        <begin position="57"/>
        <end position="303"/>
    </location>
</feature>
<dbReference type="InterPro" id="IPR046453">
    <property type="entry name" value="GpA_ATPase"/>
</dbReference>
<dbReference type="EMBL" id="JAHCQH010000016">
    <property type="protein sequence ID" value="MBS9477735.1"/>
    <property type="molecule type" value="Genomic_DNA"/>
</dbReference>
<protein>
    <submittedName>
        <fullName evidence="4">Phage terminase large subunit family protein</fullName>
    </submittedName>
</protein>
<organism evidence="4 5">
    <name type="scientific">Ancylobacter radicis</name>
    <dbReference type="NCBI Taxonomy" id="2836179"/>
    <lineage>
        <taxon>Bacteria</taxon>
        <taxon>Pseudomonadati</taxon>
        <taxon>Pseudomonadota</taxon>
        <taxon>Alphaproteobacteria</taxon>
        <taxon>Hyphomicrobiales</taxon>
        <taxon>Xanthobacteraceae</taxon>
        <taxon>Ancylobacter</taxon>
    </lineage>
</organism>
<name>A0ABS5R7U6_9HYPH</name>
<feature type="region of interest" description="Disordered" evidence="1">
    <location>
        <begin position="632"/>
        <end position="651"/>
    </location>
</feature>
<dbReference type="HAMAP" id="MF_04144">
    <property type="entry name" value="TERL_LAMBDA"/>
    <property type="match status" value="1"/>
</dbReference>
<dbReference type="Proteomes" id="UP001166585">
    <property type="component" value="Unassembled WGS sequence"/>
</dbReference>
<dbReference type="InterPro" id="IPR051220">
    <property type="entry name" value="TFA_Chaperone"/>
</dbReference>
<accession>A0ABS5R7U6</accession>